<feature type="transmembrane region" description="Helical" evidence="6">
    <location>
        <begin position="122"/>
        <end position="142"/>
    </location>
</feature>
<dbReference type="InterPro" id="IPR011990">
    <property type="entry name" value="TPR-like_helical_dom_sf"/>
</dbReference>
<evidence type="ECO:0000256" key="3">
    <source>
        <dbReference type="ARBA" id="ARBA00022989"/>
    </source>
</evidence>
<proteinExistence type="predicted"/>
<feature type="transmembrane region" description="Helical" evidence="6">
    <location>
        <begin position="94"/>
        <end position="110"/>
    </location>
</feature>
<dbReference type="InterPro" id="IPR051533">
    <property type="entry name" value="WaaL-like"/>
</dbReference>
<evidence type="ECO:0000313" key="9">
    <source>
        <dbReference type="Proteomes" id="UP000178017"/>
    </source>
</evidence>
<keyword evidence="4 6" id="KW-0472">Membrane</keyword>
<dbReference type="Proteomes" id="UP000178017">
    <property type="component" value="Unassembled WGS sequence"/>
</dbReference>
<dbReference type="InterPro" id="IPR007016">
    <property type="entry name" value="O-antigen_ligase-rel_domated"/>
</dbReference>
<evidence type="ECO:0000256" key="4">
    <source>
        <dbReference type="ARBA" id="ARBA00023136"/>
    </source>
</evidence>
<feature type="repeat" description="TPR" evidence="5">
    <location>
        <begin position="610"/>
        <end position="643"/>
    </location>
</feature>
<dbReference type="GO" id="GO:0016020">
    <property type="term" value="C:membrane"/>
    <property type="evidence" value="ECO:0007669"/>
    <property type="project" value="UniProtKB-SubCell"/>
</dbReference>
<feature type="transmembrane region" description="Helical" evidence="6">
    <location>
        <begin position="400"/>
        <end position="418"/>
    </location>
</feature>
<keyword evidence="3 6" id="KW-1133">Transmembrane helix</keyword>
<evidence type="ECO:0000256" key="1">
    <source>
        <dbReference type="ARBA" id="ARBA00004141"/>
    </source>
</evidence>
<feature type="transmembrane region" description="Helical" evidence="6">
    <location>
        <begin position="188"/>
        <end position="204"/>
    </location>
</feature>
<evidence type="ECO:0000256" key="2">
    <source>
        <dbReference type="ARBA" id="ARBA00022692"/>
    </source>
</evidence>
<sequence length="662" mass="75871">MGILADILIILLLGILPNFVFLDDPIGFNYPKLAIIYLVTLVILVHGFITLKKDRQITCSDFLILMFTFIYFLSTIFSQSKYLAVFGDWLSPNKEGFLITICLLVIYKYFRKIADRKFLQKALFVTVLGVSFALLWGLIMQSGQAFYMGIPLRMSSLEYNTIYFSNLLIIGLPASLSLAIIQKTRKTKVIYTLVVLLISLGVILSLTRAVWISGTISIWLFFYLLLRLRTTFIKGWGMKLMKVYLIILVVLCFYLAPVITQRIKETFNTPAVYSSINIRILEYGSALKIIKDYPLFGVGPDNVRIIFPKYRSLKLNDNLKEWNIGVGNIRSYYLNLMVNIGIFGGLIFLLLVVQIFKTILRGFLNMDSQIEQVAYLGLMISWLAVVINFLFYSSSLTAQIFFWVLSGILMGINKEKVFLKINLPPNFAPLVFWSILTGFFCILSVDVFSKLIFSQRVYQSEVPQRIELIARAISLNPFDIGYYYQQSQQYLPMIERSVVFHTTDSDQIKGWMEIVQSGLDFAEYLGPNDPQLWEDQAWLSLQKLRLGSSQEKEQLLEQELAIAQKALDLNPTSPRVADIITLGYLAMEGKKLKEAESSARYSIKLMPGYIIGHHHLGEALKQQGRFEEAILVYQQSLQYGSNQTFTKEEVEKIRKLQELNKN</sequence>
<name>A0A1F5MIW0_9BACT</name>
<feature type="domain" description="O-antigen ligase-related" evidence="7">
    <location>
        <begin position="193"/>
        <end position="349"/>
    </location>
</feature>
<protein>
    <recommendedName>
        <fullName evidence="7">O-antigen ligase-related domain-containing protein</fullName>
    </recommendedName>
</protein>
<feature type="transmembrane region" description="Helical" evidence="6">
    <location>
        <begin position="332"/>
        <end position="353"/>
    </location>
</feature>
<evidence type="ECO:0000313" key="8">
    <source>
        <dbReference type="EMBL" id="OGE65288.1"/>
    </source>
</evidence>
<feature type="transmembrane region" description="Helical" evidence="6">
    <location>
        <begin position="32"/>
        <end position="51"/>
    </location>
</feature>
<comment type="caution">
    <text evidence="8">The sequence shown here is derived from an EMBL/GenBank/DDBJ whole genome shotgun (WGS) entry which is preliminary data.</text>
</comment>
<feature type="transmembrane region" description="Helical" evidence="6">
    <location>
        <begin position="430"/>
        <end position="453"/>
    </location>
</feature>
<dbReference type="Pfam" id="PF04932">
    <property type="entry name" value="Wzy_C"/>
    <property type="match status" value="1"/>
</dbReference>
<dbReference type="PANTHER" id="PTHR37422:SF13">
    <property type="entry name" value="LIPOPOLYSACCHARIDE BIOSYNTHESIS PROTEIN PA4999-RELATED"/>
    <property type="match status" value="1"/>
</dbReference>
<feature type="transmembrane region" description="Helical" evidence="6">
    <location>
        <begin position="373"/>
        <end position="394"/>
    </location>
</feature>
<evidence type="ECO:0000256" key="6">
    <source>
        <dbReference type="SAM" id="Phobius"/>
    </source>
</evidence>
<feature type="transmembrane region" description="Helical" evidence="6">
    <location>
        <begin position="240"/>
        <end position="259"/>
    </location>
</feature>
<feature type="transmembrane region" description="Helical" evidence="6">
    <location>
        <begin position="162"/>
        <end position="181"/>
    </location>
</feature>
<organism evidence="8 9">
    <name type="scientific">Candidatus Daviesbacteria bacterium RIFCSPLOWO2_01_FULL_40_24</name>
    <dbReference type="NCBI Taxonomy" id="1797787"/>
    <lineage>
        <taxon>Bacteria</taxon>
        <taxon>Candidatus Daviesiibacteriota</taxon>
    </lineage>
</organism>
<dbReference type="PROSITE" id="PS50005">
    <property type="entry name" value="TPR"/>
    <property type="match status" value="1"/>
</dbReference>
<evidence type="ECO:0000259" key="7">
    <source>
        <dbReference type="Pfam" id="PF04932"/>
    </source>
</evidence>
<keyword evidence="2 6" id="KW-0812">Transmembrane</keyword>
<gene>
    <name evidence="8" type="ORF">A3B49_00300</name>
</gene>
<feature type="transmembrane region" description="Helical" evidence="6">
    <location>
        <begin position="210"/>
        <end position="228"/>
    </location>
</feature>
<feature type="transmembrane region" description="Helical" evidence="6">
    <location>
        <begin position="63"/>
        <end position="82"/>
    </location>
</feature>
<dbReference type="Gene3D" id="1.25.40.10">
    <property type="entry name" value="Tetratricopeptide repeat domain"/>
    <property type="match status" value="1"/>
</dbReference>
<comment type="subcellular location">
    <subcellularLocation>
        <location evidence="1">Membrane</location>
        <topology evidence="1">Multi-pass membrane protein</topology>
    </subcellularLocation>
</comment>
<dbReference type="SUPFAM" id="SSF48452">
    <property type="entry name" value="TPR-like"/>
    <property type="match status" value="1"/>
</dbReference>
<accession>A0A1F5MIW0</accession>
<reference evidence="8 9" key="1">
    <citation type="journal article" date="2016" name="Nat. Commun.">
        <title>Thousands of microbial genomes shed light on interconnected biogeochemical processes in an aquifer system.</title>
        <authorList>
            <person name="Anantharaman K."/>
            <person name="Brown C.T."/>
            <person name="Hug L.A."/>
            <person name="Sharon I."/>
            <person name="Castelle C.J."/>
            <person name="Probst A.J."/>
            <person name="Thomas B.C."/>
            <person name="Singh A."/>
            <person name="Wilkins M.J."/>
            <person name="Karaoz U."/>
            <person name="Brodie E.L."/>
            <person name="Williams K.H."/>
            <person name="Hubbard S.S."/>
            <person name="Banfield J.F."/>
        </authorList>
    </citation>
    <scope>NUCLEOTIDE SEQUENCE [LARGE SCALE GENOMIC DNA]</scope>
</reference>
<keyword evidence="5" id="KW-0802">TPR repeat</keyword>
<evidence type="ECO:0000256" key="5">
    <source>
        <dbReference type="PROSITE-ProRule" id="PRU00339"/>
    </source>
</evidence>
<dbReference type="InterPro" id="IPR019734">
    <property type="entry name" value="TPR_rpt"/>
</dbReference>
<dbReference type="SMART" id="SM00028">
    <property type="entry name" value="TPR"/>
    <property type="match status" value="3"/>
</dbReference>
<dbReference type="AlphaFoldDB" id="A0A1F5MIW0"/>
<dbReference type="PANTHER" id="PTHR37422">
    <property type="entry name" value="TEICHURONIC ACID BIOSYNTHESIS PROTEIN TUAE"/>
    <property type="match status" value="1"/>
</dbReference>
<dbReference type="EMBL" id="MFDO01000020">
    <property type="protein sequence ID" value="OGE65288.1"/>
    <property type="molecule type" value="Genomic_DNA"/>
</dbReference>